<protein>
    <submittedName>
        <fullName evidence="3">Uncharacterized protein</fullName>
    </submittedName>
</protein>
<feature type="transmembrane region" description="Helical" evidence="2">
    <location>
        <begin position="20"/>
        <end position="38"/>
    </location>
</feature>
<keyword evidence="2" id="KW-0812">Transmembrane</keyword>
<sequence>MNKLAFWNEWNTTFKLTFQILSSLLLTFVVVFLAIQWGDLSPFYYWKLTGYLEHLSFPIFSNHSEFIESTITTDLPLIFQKVFGGSKTLSASYSYIYLVLLYGCLMGCLTLSTYLEKFWYYIGVGLWILLVALSGIGHVGFFDLYNQTAIIVVLLLFLPASYYFNSINENIGIGSRFLVFSGLILIVFGLIYFGSTYESPLLFLARFSYLPAALICLIFILIIGHEIIYAILSLTTPYSKSSSNNTTHFIVLSVAYLLNLAVLYLYSINYLNWDIYYINEFLLIAISAILGIWGIKSRQNRYAGILPYYPYTAFLYLGLGIITFVTLGFQAFHGNDAFITSMQNLILYSHIGFGLMFFLYIIFNFITQLKQNLPVHQFAYVEDNFPYISARIAGLIVVAALFFRAHYGSFYQGVAGYYNGLGDLNLALDNESIAQYYYKKSVSKSTNNHHGNFQLALLEKEPLQRLLYLKNSIKQEPTAYAYASLGREYENSSRFFDALFTYQDGLKVFPDHWAIQNNMALLYSKTNVLDSALYYLESSTPGSWKQAVVYANRNAVASLHGLELENQNNIDLGRFDLQSNTLANQLISNDTTSLSFVSQPQSLALNLFTFGYLKNLGLYCYQNQLPEFLQLIDPYLEAPENAAFRKELTLVKAFNLYRNGKVSKAIELIYQLKEMYEDESGKWNTLLGKWCLELDAPLQASKYLEAAREAYYPNVSADLAQAYHRLGDQSLALFLLSKESAANDSINPRLAAEWTKLFDKMQMNQSVWKRYSFKKERQLLAQAKKGGADQRLLFERLGLDNPFFEEGVLAATNYFQTAEEKEMAYRILHEAITVNEFSENLIKAYIDQCLNSGLIDFSEDALIKLIDILPREDYEAFEMAYEAKKTKAQTQLDQDW</sequence>
<feature type="transmembrane region" description="Helical" evidence="2">
    <location>
        <begin position="118"/>
        <end position="138"/>
    </location>
</feature>
<feature type="transmembrane region" description="Helical" evidence="2">
    <location>
        <begin position="308"/>
        <end position="333"/>
    </location>
</feature>
<accession>A0A1W2GK77</accession>
<dbReference type="SUPFAM" id="SSF48452">
    <property type="entry name" value="TPR-like"/>
    <property type="match status" value="1"/>
</dbReference>
<feature type="transmembrane region" description="Helical" evidence="2">
    <location>
        <begin position="177"/>
        <end position="195"/>
    </location>
</feature>
<dbReference type="InterPro" id="IPR011990">
    <property type="entry name" value="TPR-like_helical_dom_sf"/>
</dbReference>
<name>A0A1W2GK77_REIFA</name>
<organism evidence="3 4">
    <name type="scientific">Reichenbachiella faecimaris</name>
    <dbReference type="NCBI Taxonomy" id="692418"/>
    <lineage>
        <taxon>Bacteria</taxon>
        <taxon>Pseudomonadati</taxon>
        <taxon>Bacteroidota</taxon>
        <taxon>Cytophagia</taxon>
        <taxon>Cytophagales</taxon>
        <taxon>Reichenbachiellaceae</taxon>
        <taxon>Reichenbachiella</taxon>
    </lineage>
</organism>
<evidence type="ECO:0000256" key="1">
    <source>
        <dbReference type="PROSITE-ProRule" id="PRU00339"/>
    </source>
</evidence>
<feature type="repeat" description="TPR" evidence="1">
    <location>
        <begin position="479"/>
        <end position="512"/>
    </location>
</feature>
<keyword evidence="2" id="KW-1133">Transmembrane helix</keyword>
<dbReference type="PROSITE" id="PS50005">
    <property type="entry name" value="TPR"/>
    <property type="match status" value="1"/>
</dbReference>
<reference evidence="3 4" key="1">
    <citation type="submission" date="2017-04" db="EMBL/GenBank/DDBJ databases">
        <authorList>
            <person name="Afonso C.L."/>
            <person name="Miller P.J."/>
            <person name="Scott M.A."/>
            <person name="Spackman E."/>
            <person name="Goraichik I."/>
            <person name="Dimitrov K.M."/>
            <person name="Suarez D.L."/>
            <person name="Swayne D.E."/>
        </authorList>
    </citation>
    <scope>NUCLEOTIDE SEQUENCE [LARGE SCALE GENOMIC DNA]</scope>
    <source>
        <strain evidence="3 4">DSM 26133</strain>
    </source>
</reference>
<feature type="transmembrane region" description="Helical" evidence="2">
    <location>
        <begin position="93"/>
        <end position="111"/>
    </location>
</feature>
<feature type="transmembrane region" description="Helical" evidence="2">
    <location>
        <begin position="207"/>
        <end position="228"/>
    </location>
</feature>
<evidence type="ECO:0000313" key="4">
    <source>
        <dbReference type="Proteomes" id="UP000192472"/>
    </source>
</evidence>
<dbReference type="EMBL" id="FWYF01000003">
    <property type="protein sequence ID" value="SMD36882.1"/>
    <property type="molecule type" value="Genomic_DNA"/>
</dbReference>
<feature type="transmembrane region" description="Helical" evidence="2">
    <location>
        <begin position="144"/>
        <end position="165"/>
    </location>
</feature>
<dbReference type="AlphaFoldDB" id="A0A1W2GK77"/>
<evidence type="ECO:0000256" key="2">
    <source>
        <dbReference type="SAM" id="Phobius"/>
    </source>
</evidence>
<feature type="transmembrane region" description="Helical" evidence="2">
    <location>
        <begin position="275"/>
        <end position="296"/>
    </location>
</feature>
<feature type="transmembrane region" description="Helical" evidence="2">
    <location>
        <begin position="345"/>
        <end position="367"/>
    </location>
</feature>
<dbReference type="InterPro" id="IPR019734">
    <property type="entry name" value="TPR_rpt"/>
</dbReference>
<proteinExistence type="predicted"/>
<evidence type="ECO:0000313" key="3">
    <source>
        <dbReference type="EMBL" id="SMD36882.1"/>
    </source>
</evidence>
<gene>
    <name evidence="3" type="ORF">SAMN04488029_3120</name>
</gene>
<dbReference type="STRING" id="692418.SAMN04488029_3120"/>
<keyword evidence="4" id="KW-1185">Reference proteome</keyword>
<dbReference type="Proteomes" id="UP000192472">
    <property type="component" value="Unassembled WGS sequence"/>
</dbReference>
<feature type="transmembrane region" description="Helical" evidence="2">
    <location>
        <begin position="249"/>
        <end position="269"/>
    </location>
</feature>
<dbReference type="RefSeq" id="WP_084373757.1">
    <property type="nucleotide sequence ID" value="NZ_FWYF01000003.1"/>
</dbReference>
<dbReference type="Gene3D" id="1.25.40.10">
    <property type="entry name" value="Tetratricopeptide repeat domain"/>
    <property type="match status" value="1"/>
</dbReference>
<dbReference type="OrthoDB" id="973593at2"/>
<keyword evidence="1" id="KW-0802">TPR repeat</keyword>
<feature type="transmembrane region" description="Helical" evidence="2">
    <location>
        <begin position="388"/>
        <end position="407"/>
    </location>
</feature>
<keyword evidence="2" id="KW-0472">Membrane</keyword>